<feature type="domain" description="Chromo" evidence="1">
    <location>
        <begin position="35"/>
        <end position="91"/>
    </location>
</feature>
<feature type="non-terminal residue" evidence="2">
    <location>
        <position position="91"/>
    </location>
</feature>
<protein>
    <recommendedName>
        <fullName evidence="1">Chromo domain-containing protein</fullName>
    </recommendedName>
</protein>
<dbReference type="InterPro" id="IPR023780">
    <property type="entry name" value="Chromo_domain"/>
</dbReference>
<dbReference type="SUPFAM" id="SSF54160">
    <property type="entry name" value="Chromo domain-like"/>
    <property type="match status" value="1"/>
</dbReference>
<dbReference type="Pfam" id="PF00385">
    <property type="entry name" value="Chromo"/>
    <property type="match status" value="1"/>
</dbReference>
<gene>
    <name evidence="2" type="ORF">F5050DRAFT_1558177</name>
</gene>
<dbReference type="InterPro" id="IPR000953">
    <property type="entry name" value="Chromo/chromo_shadow_dom"/>
</dbReference>
<feature type="non-terminal residue" evidence="2">
    <location>
        <position position="1"/>
    </location>
</feature>
<reference evidence="2" key="1">
    <citation type="submission" date="2022-08" db="EMBL/GenBank/DDBJ databases">
        <authorList>
            <consortium name="DOE Joint Genome Institute"/>
            <person name="Min B."/>
            <person name="Riley R."/>
            <person name="Sierra-Patev S."/>
            <person name="Naranjo-Ortiz M."/>
            <person name="Looney B."/>
            <person name="Konkel Z."/>
            <person name="Slot J.C."/>
            <person name="Sakamoto Y."/>
            <person name="Steenwyk J.L."/>
            <person name="Rokas A."/>
            <person name="Carro J."/>
            <person name="Camarero S."/>
            <person name="Ferreira P."/>
            <person name="Molpeceres G."/>
            <person name="Ruiz-Duenas F.J."/>
            <person name="Serrano A."/>
            <person name="Henrissat B."/>
            <person name="Drula E."/>
            <person name="Hughes K.W."/>
            <person name="Mata J.L."/>
            <person name="Ishikawa N.K."/>
            <person name="Vargas-Isla R."/>
            <person name="Ushijima S."/>
            <person name="Smith C.A."/>
            <person name="Ahrendt S."/>
            <person name="Andreopoulos W."/>
            <person name="He G."/>
            <person name="Labutti K."/>
            <person name="Lipzen A."/>
            <person name="Ng V."/>
            <person name="Sandor L."/>
            <person name="Barry K."/>
            <person name="Martinez A.T."/>
            <person name="Xiao Y."/>
            <person name="Gibbons J.G."/>
            <person name="Terashima K."/>
            <person name="Hibbett D.S."/>
            <person name="Grigoriev I.V."/>
        </authorList>
    </citation>
    <scope>NUCLEOTIDE SEQUENCE</scope>
    <source>
        <strain evidence="2">TFB10827</strain>
    </source>
</reference>
<name>A0ABQ8PWH2_9AGAR</name>
<dbReference type="SMART" id="SM00298">
    <property type="entry name" value="CHROMO"/>
    <property type="match status" value="1"/>
</dbReference>
<evidence type="ECO:0000313" key="2">
    <source>
        <dbReference type="EMBL" id="KAJ3990759.1"/>
    </source>
</evidence>
<dbReference type="EMBL" id="MU791517">
    <property type="protein sequence ID" value="KAJ3990759.1"/>
    <property type="molecule type" value="Genomic_DNA"/>
</dbReference>
<keyword evidence="3" id="KW-1185">Reference proteome</keyword>
<evidence type="ECO:0000313" key="3">
    <source>
        <dbReference type="Proteomes" id="UP001163828"/>
    </source>
</evidence>
<proteinExistence type="predicted"/>
<accession>A0ABQ8PWH2</accession>
<dbReference type="Gene3D" id="2.40.50.40">
    <property type="match status" value="1"/>
</dbReference>
<sequence length="91" mass="10658">LYPVFHSSLLEPYTDPSEFHPHVDPLPFQLIDSSLSIQSVLDCRKIGQRFEYLAHWKDQPSSEDSWVSLTDIPSSLNEMLDRFHRRHPRAP</sequence>
<comment type="caution">
    <text evidence="2">The sequence shown here is derived from an EMBL/GenBank/DDBJ whole genome shotgun (WGS) entry which is preliminary data.</text>
</comment>
<evidence type="ECO:0000259" key="1">
    <source>
        <dbReference type="PROSITE" id="PS50013"/>
    </source>
</evidence>
<organism evidence="2 3">
    <name type="scientific">Lentinula boryana</name>
    <dbReference type="NCBI Taxonomy" id="40481"/>
    <lineage>
        <taxon>Eukaryota</taxon>
        <taxon>Fungi</taxon>
        <taxon>Dikarya</taxon>
        <taxon>Basidiomycota</taxon>
        <taxon>Agaricomycotina</taxon>
        <taxon>Agaricomycetes</taxon>
        <taxon>Agaricomycetidae</taxon>
        <taxon>Agaricales</taxon>
        <taxon>Marasmiineae</taxon>
        <taxon>Omphalotaceae</taxon>
        <taxon>Lentinula</taxon>
    </lineage>
</organism>
<dbReference type="InterPro" id="IPR016197">
    <property type="entry name" value="Chromo-like_dom_sf"/>
</dbReference>
<dbReference type="Proteomes" id="UP001163828">
    <property type="component" value="Unassembled WGS sequence"/>
</dbReference>
<dbReference type="CDD" id="cd00024">
    <property type="entry name" value="CD_CSD"/>
    <property type="match status" value="1"/>
</dbReference>
<dbReference type="PROSITE" id="PS50013">
    <property type="entry name" value="CHROMO_2"/>
    <property type="match status" value="1"/>
</dbReference>